<dbReference type="NCBIfam" id="NF004689">
    <property type="entry name" value="PRK06031.1"/>
    <property type="match status" value="1"/>
</dbReference>
<protein>
    <submittedName>
        <fullName evidence="2">Adenine/guanine phosphoribosyltransferase</fullName>
    </submittedName>
</protein>
<sequence length="227" mass="25026">MQPHDFWQELHAPDTFDPIEERADFHVAELPDGRQLRLPIRVLTDGDHALASLIVNQASFAVQDALAEALATQIAAYDIDVVAGLPTLGLTLAAAVARAHGHARYVPLGTSRKFWYRDELSVALSSITTPNQEKRLYIDPRMLPLLEGKRVALIDDVISSGASIVAGLSLLTSCDIEPVVIGAAMLQSDRWRDRVDQNGKRWSERIVGVFSTPILERGENGCWRRPG</sequence>
<dbReference type="Gene3D" id="3.40.50.2020">
    <property type="match status" value="1"/>
</dbReference>
<keyword evidence="2" id="KW-0328">Glycosyltransferase</keyword>
<evidence type="ECO:0000313" key="3">
    <source>
        <dbReference type="Proteomes" id="UP000186228"/>
    </source>
</evidence>
<dbReference type="PANTHER" id="PTHR43218:SF1">
    <property type="entry name" value="PHOSPHORIBOSYLTRANSFERASE"/>
    <property type="match status" value="1"/>
</dbReference>
<proteinExistence type="predicted"/>
<dbReference type="SUPFAM" id="SSF53271">
    <property type="entry name" value="PRTase-like"/>
    <property type="match status" value="1"/>
</dbReference>
<gene>
    <name evidence="2" type="ORF">GA0061100_11798</name>
</gene>
<organism evidence="2 3">
    <name type="scientific">Rhizobium hainanense</name>
    <dbReference type="NCBI Taxonomy" id="52131"/>
    <lineage>
        <taxon>Bacteria</taxon>
        <taxon>Pseudomonadati</taxon>
        <taxon>Pseudomonadota</taxon>
        <taxon>Alphaproteobacteria</taxon>
        <taxon>Hyphomicrobiales</taxon>
        <taxon>Rhizobiaceae</taxon>
        <taxon>Rhizobium/Agrobacterium group</taxon>
        <taxon>Rhizobium</taxon>
    </lineage>
</organism>
<reference evidence="3" key="1">
    <citation type="submission" date="2016-08" db="EMBL/GenBank/DDBJ databases">
        <authorList>
            <person name="Varghese N."/>
            <person name="Submissions Spin"/>
        </authorList>
    </citation>
    <scope>NUCLEOTIDE SEQUENCE [LARGE SCALE GENOMIC DNA]</scope>
    <source>
        <strain evidence="3">CCBAU 57015</strain>
    </source>
</reference>
<dbReference type="InterPro" id="IPR029057">
    <property type="entry name" value="PRTase-like"/>
</dbReference>
<evidence type="ECO:0000259" key="1">
    <source>
        <dbReference type="Pfam" id="PF00156"/>
    </source>
</evidence>
<dbReference type="EMBL" id="FMAC01000017">
    <property type="protein sequence ID" value="SCB38758.1"/>
    <property type="molecule type" value="Genomic_DNA"/>
</dbReference>
<dbReference type="Pfam" id="PF00156">
    <property type="entry name" value="Pribosyltran"/>
    <property type="match status" value="1"/>
</dbReference>
<dbReference type="RefSeq" id="WP_075856800.1">
    <property type="nucleotide sequence ID" value="NZ_FMAC01000017.1"/>
</dbReference>
<name>A0A1C3WFT0_9HYPH</name>
<dbReference type="Proteomes" id="UP000186228">
    <property type="component" value="Unassembled WGS sequence"/>
</dbReference>
<dbReference type="GO" id="GO:0016757">
    <property type="term" value="F:glycosyltransferase activity"/>
    <property type="evidence" value="ECO:0007669"/>
    <property type="project" value="UniProtKB-KW"/>
</dbReference>
<accession>A0A1C3WFT0</accession>
<keyword evidence="3" id="KW-1185">Reference proteome</keyword>
<dbReference type="InterPro" id="IPR000836">
    <property type="entry name" value="PRTase_dom"/>
</dbReference>
<dbReference type="PANTHER" id="PTHR43218">
    <property type="entry name" value="PHOSPHORIBOSYLTRANSFERASE-RELATED"/>
    <property type="match status" value="1"/>
</dbReference>
<dbReference type="CDD" id="cd06223">
    <property type="entry name" value="PRTases_typeI"/>
    <property type="match status" value="1"/>
</dbReference>
<dbReference type="AlphaFoldDB" id="A0A1C3WFT0"/>
<feature type="domain" description="Phosphoribosyltransferase" evidence="1">
    <location>
        <begin position="61"/>
        <end position="188"/>
    </location>
</feature>
<evidence type="ECO:0000313" key="2">
    <source>
        <dbReference type="EMBL" id="SCB38758.1"/>
    </source>
</evidence>
<dbReference type="OrthoDB" id="7060065at2"/>
<keyword evidence="2" id="KW-0808">Transferase</keyword>
<dbReference type="STRING" id="52131.GA0061100_11798"/>